<evidence type="ECO:0000259" key="5">
    <source>
        <dbReference type="PROSITE" id="PS51078"/>
    </source>
</evidence>
<evidence type="ECO:0000259" key="4">
    <source>
        <dbReference type="PROSITE" id="PS51077"/>
    </source>
</evidence>
<dbReference type="PROSITE" id="PS51078">
    <property type="entry name" value="ICLR_ED"/>
    <property type="match status" value="1"/>
</dbReference>
<dbReference type="Pfam" id="PF01614">
    <property type="entry name" value="IclR_C"/>
    <property type="match status" value="1"/>
</dbReference>
<proteinExistence type="predicted"/>
<dbReference type="InterPro" id="IPR014757">
    <property type="entry name" value="Tscrpt_reg_IclR_C"/>
</dbReference>
<reference evidence="7 8" key="1">
    <citation type="submission" date="2017-09" db="EMBL/GenBank/DDBJ databases">
        <title>Large-scale bioinformatics analysis of Bacillus genomes uncovers conserved roles of natural products in bacterial physiology.</title>
        <authorList>
            <consortium name="Agbiome Team Llc"/>
            <person name="Bleich R.M."/>
            <person name="Kirk G.J."/>
            <person name="Santa Maria K.C."/>
            <person name="Allen S.E."/>
            <person name="Farag S."/>
            <person name="Shank E.A."/>
            <person name="Bowers A."/>
        </authorList>
    </citation>
    <scope>NUCLEOTIDE SEQUENCE [LARGE SCALE GENOMIC DNA]</scope>
    <source>
        <strain evidence="7 8">AFS003229</strain>
    </source>
</reference>
<dbReference type="InterPro" id="IPR050707">
    <property type="entry name" value="HTH_MetabolicPath_Reg"/>
</dbReference>
<dbReference type="SUPFAM" id="SSF46785">
    <property type="entry name" value="Winged helix' DNA-binding domain"/>
    <property type="match status" value="1"/>
</dbReference>
<accession>A0AAX0RQ66</accession>
<dbReference type="PROSITE" id="PS51077">
    <property type="entry name" value="HTH_ICLR"/>
    <property type="match status" value="1"/>
</dbReference>
<dbReference type="InterPro" id="IPR005471">
    <property type="entry name" value="Tscrpt_reg_IclR_N"/>
</dbReference>
<organism evidence="7 8">
    <name type="scientific">Peribacillus butanolivorans</name>
    <dbReference type="NCBI Taxonomy" id="421767"/>
    <lineage>
        <taxon>Bacteria</taxon>
        <taxon>Bacillati</taxon>
        <taxon>Bacillota</taxon>
        <taxon>Bacilli</taxon>
        <taxon>Bacillales</taxon>
        <taxon>Bacillaceae</taxon>
        <taxon>Peribacillus</taxon>
    </lineage>
</organism>
<evidence type="ECO:0000313" key="6">
    <source>
        <dbReference type="EMBL" id="AXN40837.1"/>
    </source>
</evidence>
<dbReference type="PANTHER" id="PTHR30136:SF24">
    <property type="entry name" value="HTH-TYPE TRANSCRIPTIONAL REPRESSOR ALLR"/>
    <property type="match status" value="1"/>
</dbReference>
<dbReference type="Proteomes" id="UP000260457">
    <property type="component" value="Chromosome"/>
</dbReference>
<evidence type="ECO:0000313" key="7">
    <source>
        <dbReference type="EMBL" id="PEJ23536.1"/>
    </source>
</evidence>
<feature type="domain" description="HTH iclR-type" evidence="4">
    <location>
        <begin position="35"/>
        <end position="97"/>
    </location>
</feature>
<keyword evidence="2" id="KW-0238">DNA-binding</keyword>
<protein>
    <submittedName>
        <fullName evidence="7">IclR family transcriptional regulator</fullName>
    </submittedName>
</protein>
<evidence type="ECO:0000256" key="2">
    <source>
        <dbReference type="ARBA" id="ARBA00023125"/>
    </source>
</evidence>
<dbReference type="InterPro" id="IPR011991">
    <property type="entry name" value="ArsR-like_HTH"/>
</dbReference>
<dbReference type="GO" id="GO:0003677">
    <property type="term" value="F:DNA binding"/>
    <property type="evidence" value="ECO:0007669"/>
    <property type="project" value="UniProtKB-KW"/>
</dbReference>
<keyword evidence="1" id="KW-0805">Transcription regulation</keyword>
<keyword evidence="3" id="KW-0804">Transcription</keyword>
<dbReference type="CDD" id="cd00090">
    <property type="entry name" value="HTH_ARSR"/>
    <property type="match status" value="1"/>
</dbReference>
<evidence type="ECO:0000256" key="3">
    <source>
        <dbReference type="ARBA" id="ARBA00023163"/>
    </source>
</evidence>
<evidence type="ECO:0000256" key="1">
    <source>
        <dbReference type="ARBA" id="ARBA00023015"/>
    </source>
</evidence>
<dbReference type="SMART" id="SM00346">
    <property type="entry name" value="HTH_ICLR"/>
    <property type="match status" value="1"/>
</dbReference>
<dbReference type="EMBL" id="NUEQ01000146">
    <property type="protein sequence ID" value="PEJ23536.1"/>
    <property type="molecule type" value="Genomic_DNA"/>
</dbReference>
<sequence>MTQYGVNFKNIQIKTNFSYDKGWVYMEKKMNEPYLSSVKNVMRILRLYKERQNELSVTEIANMIDVPKSTTHWYIKLLEKEGFLSKNPRTKRYRLGLALLTLGGVVFSHKDLYKEALPIVQNLVNQLDETAQICLLENDDVVYLFRTECSNPVRLLTQIGRRNPVHCTSEGLTILAFQDEKTIGSVLRNELHGYTPYTITDPVHLKTELENIKEKKYAISKDQYYQGFVGIAAPIYDFKETVVSSLSMIGPTSRITEDKYPIFIEKIRKAAGEISEMLGYYK</sequence>
<evidence type="ECO:0000313" key="8">
    <source>
        <dbReference type="Proteomes" id="UP000220106"/>
    </source>
</evidence>
<dbReference type="GO" id="GO:0045892">
    <property type="term" value="P:negative regulation of DNA-templated transcription"/>
    <property type="evidence" value="ECO:0007669"/>
    <property type="project" value="TreeGrafter"/>
</dbReference>
<reference evidence="6 9" key="2">
    <citation type="submission" date="2018-07" db="EMBL/GenBank/DDBJ databases">
        <title>The molecular basis for the intramolecular migration of carboxyl group in the catabolism of para-hydroxybenzoate via gentisate.</title>
        <authorList>
            <person name="Zhao H."/>
            <person name="Xu Y."/>
            <person name="Lin S."/>
            <person name="Spain J.C."/>
            <person name="Zhou N.-Y."/>
        </authorList>
    </citation>
    <scope>NUCLEOTIDE SEQUENCE [LARGE SCALE GENOMIC DNA]</scope>
    <source>
        <strain evidence="6 9">PHB-7a</strain>
    </source>
</reference>
<dbReference type="AlphaFoldDB" id="A0AAX0RQ66"/>
<dbReference type="InterPro" id="IPR036388">
    <property type="entry name" value="WH-like_DNA-bd_sf"/>
</dbReference>
<dbReference type="InterPro" id="IPR029016">
    <property type="entry name" value="GAF-like_dom_sf"/>
</dbReference>
<dbReference type="KEGG" id="pbut:DTO10_22320"/>
<dbReference type="SUPFAM" id="SSF55781">
    <property type="entry name" value="GAF domain-like"/>
    <property type="match status" value="1"/>
</dbReference>
<dbReference type="Gene3D" id="1.10.10.10">
    <property type="entry name" value="Winged helix-like DNA-binding domain superfamily/Winged helix DNA-binding domain"/>
    <property type="match status" value="1"/>
</dbReference>
<name>A0AAX0RQ66_9BACI</name>
<keyword evidence="9" id="KW-1185">Reference proteome</keyword>
<feature type="domain" description="IclR-ED" evidence="5">
    <location>
        <begin position="98"/>
        <end position="280"/>
    </location>
</feature>
<dbReference type="Gene3D" id="3.30.450.40">
    <property type="match status" value="1"/>
</dbReference>
<dbReference type="EMBL" id="CP030926">
    <property type="protein sequence ID" value="AXN40837.1"/>
    <property type="molecule type" value="Genomic_DNA"/>
</dbReference>
<gene>
    <name evidence="7" type="ORF">CN689_27955</name>
    <name evidence="6" type="ORF">DTO10_22320</name>
</gene>
<dbReference type="PANTHER" id="PTHR30136">
    <property type="entry name" value="HELIX-TURN-HELIX TRANSCRIPTIONAL REGULATOR, ICLR FAMILY"/>
    <property type="match status" value="1"/>
</dbReference>
<dbReference type="GO" id="GO:0003700">
    <property type="term" value="F:DNA-binding transcription factor activity"/>
    <property type="evidence" value="ECO:0007669"/>
    <property type="project" value="TreeGrafter"/>
</dbReference>
<evidence type="ECO:0000313" key="9">
    <source>
        <dbReference type="Proteomes" id="UP000260457"/>
    </source>
</evidence>
<dbReference type="Proteomes" id="UP000220106">
    <property type="component" value="Unassembled WGS sequence"/>
</dbReference>
<dbReference type="InterPro" id="IPR036390">
    <property type="entry name" value="WH_DNA-bd_sf"/>
</dbReference>
<dbReference type="Pfam" id="PF09339">
    <property type="entry name" value="HTH_IclR"/>
    <property type="match status" value="1"/>
</dbReference>